<name>A0ABW0PYM4_9HYPH</name>
<accession>A0ABW0PYM4</accession>
<protein>
    <submittedName>
        <fullName evidence="3">DUF4142 domain-containing protein</fullName>
    </submittedName>
</protein>
<dbReference type="Pfam" id="PF13628">
    <property type="entry name" value="DUF4142"/>
    <property type="match status" value="1"/>
</dbReference>
<dbReference type="RefSeq" id="WP_380224877.1">
    <property type="nucleotide sequence ID" value="NZ_JAPKNH010000007.1"/>
</dbReference>
<evidence type="ECO:0000259" key="2">
    <source>
        <dbReference type="Pfam" id="PF13628"/>
    </source>
</evidence>
<keyword evidence="1" id="KW-0732">Signal</keyword>
<evidence type="ECO:0000313" key="4">
    <source>
        <dbReference type="Proteomes" id="UP001596150"/>
    </source>
</evidence>
<feature type="signal peptide" evidence="1">
    <location>
        <begin position="1"/>
        <end position="23"/>
    </location>
</feature>
<evidence type="ECO:0000313" key="3">
    <source>
        <dbReference type="EMBL" id="MFC5517731.1"/>
    </source>
</evidence>
<dbReference type="PANTHER" id="PTHR38593:SF1">
    <property type="entry name" value="BLR2558 PROTEIN"/>
    <property type="match status" value="1"/>
</dbReference>
<dbReference type="Proteomes" id="UP001596150">
    <property type="component" value="Unassembled WGS sequence"/>
</dbReference>
<feature type="chain" id="PRO_5047225593" evidence="1">
    <location>
        <begin position="24"/>
        <end position="176"/>
    </location>
</feature>
<dbReference type="InterPro" id="IPR025419">
    <property type="entry name" value="DUF4142"/>
</dbReference>
<comment type="caution">
    <text evidence="3">The sequence shown here is derived from an EMBL/GenBank/DDBJ whole genome shotgun (WGS) entry which is preliminary data.</text>
</comment>
<evidence type="ECO:0000256" key="1">
    <source>
        <dbReference type="SAM" id="SignalP"/>
    </source>
</evidence>
<gene>
    <name evidence="3" type="ORF">ACFPP9_18275</name>
</gene>
<proteinExistence type="predicted"/>
<dbReference type="EMBL" id="JBHSML010000012">
    <property type="protein sequence ID" value="MFC5517731.1"/>
    <property type="molecule type" value="Genomic_DNA"/>
</dbReference>
<dbReference type="InterPro" id="IPR012347">
    <property type="entry name" value="Ferritin-like"/>
</dbReference>
<dbReference type="Gene3D" id="1.20.1260.10">
    <property type="match status" value="1"/>
</dbReference>
<feature type="domain" description="DUF4142" evidence="2">
    <location>
        <begin position="30"/>
        <end position="170"/>
    </location>
</feature>
<keyword evidence="4" id="KW-1185">Reference proteome</keyword>
<reference evidence="4" key="1">
    <citation type="journal article" date="2019" name="Int. J. Syst. Evol. Microbiol.">
        <title>The Global Catalogue of Microorganisms (GCM) 10K type strain sequencing project: providing services to taxonomists for standard genome sequencing and annotation.</title>
        <authorList>
            <consortium name="The Broad Institute Genomics Platform"/>
            <consortium name="The Broad Institute Genome Sequencing Center for Infectious Disease"/>
            <person name="Wu L."/>
            <person name="Ma J."/>
        </authorList>
    </citation>
    <scope>NUCLEOTIDE SEQUENCE [LARGE SCALE GENOMIC DNA]</scope>
    <source>
        <strain evidence="4">KACC 12633</strain>
    </source>
</reference>
<sequence length="176" mass="18692">MKSLNRLGIALAGLMLTTGLGVAAETAKLTDPQIAHIAYTADNVDIEAAKLALKTSKTKAVQDFAENMIRDHEAVNKQALALVAKLKVTPEDNPTSQALTKQAAATQAHLATLKGAAFDKAYVDNEVAYHHAVNGALETTLIPATQSAELKDLLTTGLKIFKGHEEHARMVAGKLK</sequence>
<dbReference type="PANTHER" id="PTHR38593">
    <property type="entry name" value="BLR2558 PROTEIN"/>
    <property type="match status" value="1"/>
</dbReference>
<organism evidence="3 4">
    <name type="scientific">Kaistia terrae</name>
    <dbReference type="NCBI Taxonomy" id="537017"/>
    <lineage>
        <taxon>Bacteria</taxon>
        <taxon>Pseudomonadati</taxon>
        <taxon>Pseudomonadota</taxon>
        <taxon>Alphaproteobacteria</taxon>
        <taxon>Hyphomicrobiales</taxon>
        <taxon>Kaistiaceae</taxon>
        <taxon>Kaistia</taxon>
    </lineage>
</organism>